<protein>
    <submittedName>
        <fullName evidence="2">Uncharacterized protein</fullName>
    </submittedName>
</protein>
<evidence type="ECO:0000313" key="2">
    <source>
        <dbReference type="EMBL" id="MCK8480912.1"/>
    </source>
</evidence>
<feature type="transmembrane region" description="Helical" evidence="1">
    <location>
        <begin position="549"/>
        <end position="568"/>
    </location>
</feature>
<feature type="transmembrane region" description="Helical" evidence="1">
    <location>
        <begin position="515"/>
        <end position="537"/>
    </location>
</feature>
<sequence>MSIFQIFIILFILLLIVSCCLYPIILKEIAKDDFPRLISKLLFISLALITFIFGIHSETFSSYDKYGINSPTQYNWFSPKDIIKFPIEQYKISAMGIYPENTIDFENGLISSVNLPTRKVTILLDKTASVTYNVSDEKRNSLKKSLIKNLDSSIDDFHNILKNKKLKIEDLYILTALEKLTREEHRDTTHIQVIVYKGSYKESGKNRSDFKMLLDEEYVEFNKKERKSFILKCLTDLIDLNSKKNENVVSGRFTDFYGLAEELKKEKYLGKGAYRNNGLELKYQHTSLFILSDFVHEKDLSNNTFQDIAGAWSGISNLVSQINLISFDTLDNSSGASSIQEIFKKIFNHLYFFEFSKTLNTGLSEDEEINIMFSTVIDGSIVKPLVLYHSWDKQDYRYDYKGQVQIKKAYSDSLIVSFLDRIRPSNYVKPYTYLTIQRKPETSNKKSHSNSKGIKLYEYQKKKLEGSEIENYTISFSVDEVESKNFSLEFTYPNISYTVRHPIVFKPVLSYTSSIYLIVLYFLLMISILQGSIYFLLKIYKIRCKNGPRVILSIALFSLVVLSIWILSCYYYELFIISGDVIVNGVILVSLSCLVLSSVLNAKYLKDSIQKTI</sequence>
<dbReference type="EMBL" id="JALPQF010000008">
    <property type="protein sequence ID" value="MCK8480912.1"/>
    <property type="molecule type" value="Genomic_DNA"/>
</dbReference>
<proteinExistence type="predicted"/>
<keyword evidence="1" id="KW-1133">Transmembrane helix</keyword>
<keyword evidence="1" id="KW-0472">Membrane</keyword>
<organism evidence="2 3">
    <name type="scientific">Psychroserpens algicola</name>
    <dbReference type="NCBI Taxonomy" id="1719034"/>
    <lineage>
        <taxon>Bacteria</taxon>
        <taxon>Pseudomonadati</taxon>
        <taxon>Bacteroidota</taxon>
        <taxon>Flavobacteriia</taxon>
        <taxon>Flavobacteriales</taxon>
        <taxon>Flavobacteriaceae</taxon>
        <taxon>Psychroserpens</taxon>
    </lineage>
</organism>
<keyword evidence="3" id="KW-1185">Reference proteome</keyword>
<feature type="transmembrane region" description="Helical" evidence="1">
    <location>
        <begin position="37"/>
        <end position="55"/>
    </location>
</feature>
<reference evidence="2" key="1">
    <citation type="submission" date="2022-04" db="EMBL/GenBank/DDBJ databases">
        <authorList>
            <person name="Ren T."/>
        </authorList>
    </citation>
    <scope>NUCLEOTIDE SEQUENCE</scope>
    <source>
        <strain evidence="2">F63249</strain>
    </source>
</reference>
<feature type="transmembrane region" description="Helical" evidence="1">
    <location>
        <begin position="574"/>
        <end position="596"/>
    </location>
</feature>
<evidence type="ECO:0000256" key="1">
    <source>
        <dbReference type="SAM" id="Phobius"/>
    </source>
</evidence>
<accession>A0ABT0H9R3</accession>
<name>A0ABT0H9R3_9FLAO</name>
<feature type="transmembrane region" description="Helical" evidence="1">
    <location>
        <begin position="6"/>
        <end position="25"/>
    </location>
</feature>
<dbReference type="RefSeq" id="WP_248412925.1">
    <property type="nucleotide sequence ID" value="NZ_JALPQF010000008.1"/>
</dbReference>
<keyword evidence="1" id="KW-0812">Transmembrane</keyword>
<gene>
    <name evidence="2" type="ORF">MUY34_09775</name>
</gene>
<comment type="caution">
    <text evidence="2">The sequence shown here is derived from an EMBL/GenBank/DDBJ whole genome shotgun (WGS) entry which is preliminary data.</text>
</comment>
<dbReference type="Proteomes" id="UP001203687">
    <property type="component" value="Unassembled WGS sequence"/>
</dbReference>
<evidence type="ECO:0000313" key="3">
    <source>
        <dbReference type="Proteomes" id="UP001203687"/>
    </source>
</evidence>